<comment type="caution">
    <text evidence="2">The sequence shown here is derived from an EMBL/GenBank/DDBJ whole genome shotgun (WGS) entry which is preliminary data.</text>
</comment>
<gene>
    <name evidence="2" type="ORF">ENQ76_00300</name>
</gene>
<dbReference type="EMBL" id="DSOK01000009">
    <property type="protein sequence ID" value="HEN13896.1"/>
    <property type="molecule type" value="Genomic_DNA"/>
</dbReference>
<sequence>MAHESSAVCCGVALTVDAAVRLLDPARLSELQGLELKARLIVEGYLAGVHRSPYHGFSVEFAEHREYVPGDDLRYVDWKVFGKTDRIYLKQFDEETNFSCTVLCDASESMSYQSSSATVPKLEYARWLAAAFAFLVIRQHDAVGLATFDSALRDFLRPSSTAGQLRDICRVLDAAPATGESAIGPILQDFAERMKRRGVVVMVSDFFDDFASLERGLRHLSFRRHDAILLQVLDPAEVLFPFEEPTVFHGLEGWADVQTDPRGVRRAYQQELQQHLARLRGLSRELKFDYALLTTDQPPVPPLAALLSNRKERRGA</sequence>
<evidence type="ECO:0000259" key="1">
    <source>
        <dbReference type="Pfam" id="PF01882"/>
    </source>
</evidence>
<dbReference type="InterPro" id="IPR002881">
    <property type="entry name" value="DUF58"/>
</dbReference>
<dbReference type="Pfam" id="PF01882">
    <property type="entry name" value="DUF58"/>
    <property type="match status" value="1"/>
</dbReference>
<proteinExistence type="predicted"/>
<dbReference type="PANTHER" id="PTHR33608">
    <property type="entry name" value="BLL2464 PROTEIN"/>
    <property type="match status" value="1"/>
</dbReference>
<reference evidence="2" key="1">
    <citation type="journal article" date="2020" name="mSystems">
        <title>Genome- and Community-Level Interaction Insights into Carbon Utilization and Element Cycling Functions of Hydrothermarchaeota in Hydrothermal Sediment.</title>
        <authorList>
            <person name="Zhou Z."/>
            <person name="Liu Y."/>
            <person name="Xu W."/>
            <person name="Pan J."/>
            <person name="Luo Z.H."/>
            <person name="Li M."/>
        </authorList>
    </citation>
    <scope>NUCLEOTIDE SEQUENCE [LARGE SCALE GENOMIC DNA]</scope>
    <source>
        <strain evidence="2">SpSt-339</strain>
    </source>
</reference>
<dbReference type="Gene3D" id="3.40.50.410">
    <property type="entry name" value="von Willebrand factor, type A domain"/>
    <property type="match status" value="1"/>
</dbReference>
<dbReference type="PANTHER" id="PTHR33608:SF7">
    <property type="entry name" value="DUF58 DOMAIN-CONTAINING PROTEIN"/>
    <property type="match status" value="1"/>
</dbReference>
<organism evidence="2">
    <name type="scientific">Schlesneria paludicola</name>
    <dbReference type="NCBI Taxonomy" id="360056"/>
    <lineage>
        <taxon>Bacteria</taxon>
        <taxon>Pseudomonadati</taxon>
        <taxon>Planctomycetota</taxon>
        <taxon>Planctomycetia</taxon>
        <taxon>Planctomycetales</taxon>
        <taxon>Planctomycetaceae</taxon>
        <taxon>Schlesneria</taxon>
    </lineage>
</organism>
<feature type="domain" description="DUF58" evidence="1">
    <location>
        <begin position="63"/>
        <end position="275"/>
    </location>
</feature>
<evidence type="ECO:0000313" key="2">
    <source>
        <dbReference type="EMBL" id="HEN13896.1"/>
    </source>
</evidence>
<accession>A0A7C2P874</accession>
<protein>
    <submittedName>
        <fullName evidence="2">DUF58 domain-containing protein</fullName>
    </submittedName>
</protein>
<dbReference type="InterPro" id="IPR036465">
    <property type="entry name" value="vWFA_dom_sf"/>
</dbReference>
<dbReference type="SUPFAM" id="SSF53300">
    <property type="entry name" value="vWA-like"/>
    <property type="match status" value="1"/>
</dbReference>
<dbReference type="AlphaFoldDB" id="A0A7C2P874"/>
<name>A0A7C2P874_9PLAN</name>